<feature type="region of interest" description="Disordered" evidence="1">
    <location>
        <begin position="1"/>
        <end position="90"/>
    </location>
</feature>
<proteinExistence type="predicted"/>
<sequence length="181" mass="20002">MNPRPALLKPTVRPPEPPRPRNESTTSPARHERARDWRSETRDESECFEQLLTALDSVGQPTPTAFSDAGFAGQQQQDQASPGAAPPPLADTTALYEALLTRLEEQLAALDDGPLEAHLQLPNLGAIAVRVTQRGERLEIALRFANDNAWEHCQANQPHSAAWLSQQLGRQVCLSLHREVH</sequence>
<evidence type="ECO:0000256" key="1">
    <source>
        <dbReference type="SAM" id="MobiDB-lite"/>
    </source>
</evidence>
<dbReference type="CDD" id="cd17468">
    <property type="entry name" value="T3SS_HrpP_C"/>
    <property type="match status" value="1"/>
</dbReference>
<dbReference type="Proteomes" id="UP001159100">
    <property type="component" value="Unassembled WGS sequence"/>
</dbReference>
<reference evidence="2 3" key="1">
    <citation type="submission" date="2023-02" db="EMBL/GenBank/DDBJ databases">
        <title>Pseudomonas chrutzelriedensis sp. nov., a potently antifungal strain isolated from moss.</title>
        <authorList>
            <person name="Schnyder A."/>
            <person name="Kalawong R."/>
            <person name="Eberl L."/>
            <person name="Agnoli K."/>
        </authorList>
    </citation>
    <scope>NUCLEOTIDE SEQUENCE [LARGE SCALE GENOMIC DNA]</scope>
    <source>
        <strain evidence="2 3">681</strain>
    </source>
</reference>
<feature type="compositionally biased region" description="Basic and acidic residues" evidence="1">
    <location>
        <begin position="29"/>
        <end position="45"/>
    </location>
</feature>
<evidence type="ECO:0000313" key="3">
    <source>
        <dbReference type="Proteomes" id="UP001159100"/>
    </source>
</evidence>
<gene>
    <name evidence="2" type="ORF">POF45_06110</name>
</gene>
<comment type="caution">
    <text evidence="2">The sequence shown here is derived from an EMBL/GenBank/DDBJ whole genome shotgun (WGS) entry which is preliminary data.</text>
</comment>
<dbReference type="RefSeq" id="WP_282315332.1">
    <property type="nucleotide sequence ID" value="NZ_JARBWL010000001.1"/>
</dbReference>
<feature type="compositionally biased region" description="Low complexity" evidence="1">
    <location>
        <begin position="65"/>
        <end position="83"/>
    </location>
</feature>
<dbReference type="InterPro" id="IPR049757">
    <property type="entry name" value="T3SS_HrpP-like_C"/>
</dbReference>
<evidence type="ECO:0000313" key="2">
    <source>
        <dbReference type="EMBL" id="MDI2591006.1"/>
    </source>
</evidence>
<protein>
    <submittedName>
        <fullName evidence="2">Type III secretion system HrpP C-terminal domain-containing protein</fullName>
    </submittedName>
</protein>
<keyword evidence="3" id="KW-1185">Reference proteome</keyword>
<accession>A0ABT6QJS0</accession>
<organism evidence="2 3">
    <name type="scientific">Pseudomonas fungipugnans</name>
    <dbReference type="NCBI Taxonomy" id="3024217"/>
    <lineage>
        <taxon>Bacteria</taxon>
        <taxon>Pseudomonadati</taxon>
        <taxon>Pseudomonadota</taxon>
        <taxon>Gammaproteobacteria</taxon>
        <taxon>Pseudomonadales</taxon>
        <taxon>Pseudomonadaceae</taxon>
        <taxon>Pseudomonas</taxon>
    </lineage>
</organism>
<dbReference type="EMBL" id="JARBWL010000001">
    <property type="protein sequence ID" value="MDI2591006.1"/>
    <property type="molecule type" value="Genomic_DNA"/>
</dbReference>
<name>A0ABT6QJS0_9PSED</name>